<evidence type="ECO:0000256" key="8">
    <source>
        <dbReference type="PROSITE-ProRule" id="PRU00108"/>
    </source>
</evidence>
<dbReference type="GO" id="GO:0003309">
    <property type="term" value="P:type B pancreatic cell differentiation"/>
    <property type="evidence" value="ECO:0007669"/>
    <property type="project" value="UniProtKB-ARBA"/>
</dbReference>
<keyword evidence="4 8" id="KW-0238">DNA-binding</keyword>
<accession>A0A1S3NES6</accession>
<dbReference type="STRING" id="8030.ENSSSAP00000027121"/>
<evidence type="ECO:0000313" key="13">
    <source>
        <dbReference type="RefSeq" id="XP_014013983.2"/>
    </source>
</evidence>
<dbReference type="GeneID" id="100196598"/>
<feature type="compositionally biased region" description="Polar residues" evidence="10">
    <location>
        <begin position="56"/>
        <end position="66"/>
    </location>
</feature>
<evidence type="ECO:0000256" key="4">
    <source>
        <dbReference type="ARBA" id="ARBA00023125"/>
    </source>
</evidence>
<feature type="DNA-binding region" description="Homeobox" evidence="8">
    <location>
        <begin position="122"/>
        <end position="181"/>
    </location>
</feature>
<evidence type="ECO:0000256" key="9">
    <source>
        <dbReference type="RuleBase" id="RU000682"/>
    </source>
</evidence>
<keyword evidence="6" id="KW-0804">Transcription</keyword>
<dbReference type="InterPro" id="IPR017970">
    <property type="entry name" value="Homeobox_CS"/>
</dbReference>
<feature type="compositionally biased region" description="Polar residues" evidence="10">
    <location>
        <begin position="304"/>
        <end position="318"/>
    </location>
</feature>
<evidence type="ECO:0000256" key="7">
    <source>
        <dbReference type="ARBA" id="ARBA00023242"/>
    </source>
</evidence>
<dbReference type="GO" id="GO:0000978">
    <property type="term" value="F:RNA polymerase II cis-regulatory region sequence-specific DNA binding"/>
    <property type="evidence" value="ECO:0007669"/>
    <property type="project" value="TreeGrafter"/>
</dbReference>
<gene>
    <name evidence="13 14 15" type="primary">hoxb3</name>
    <name evidence="13 14 15" type="synonym">hoxb3ba</name>
</gene>
<sequence>MRHFLTMQRNTYQDAIAIFGESPYQGASGFGYNHDAPAHQPLAYLESQINLKELDCSSQSNGNSKSQHPKEIDPISNSTFTKSIFPWMKKSTIQNCIKNNEDNPLDVNELFGDEESPKTAASKRARTAYTSAQLVELEKEFHFNRYLCRPRRLEMASQLSLKERQIKIWFQNRRMKCKKDGKFKGLCSSLGSPGTLTNLGYINAMGEDYDTVSPPSLKRQQNDYVSALVYPNSMKGQQKYATNPEYAPCSMQDNDSSFSIHYAQADPVHVDVNLPFTACGINTQCNHTAQMTSSQRRPKPTLYDPNTSYLLGHHSSQQ</sequence>
<evidence type="ECO:0000313" key="15">
    <source>
        <dbReference type="RefSeq" id="XP_014013985.2"/>
    </source>
</evidence>
<proteinExistence type="predicted"/>
<evidence type="ECO:0000256" key="2">
    <source>
        <dbReference type="ARBA" id="ARBA00022473"/>
    </source>
</evidence>
<dbReference type="CDD" id="cd00086">
    <property type="entry name" value="homeodomain"/>
    <property type="match status" value="1"/>
</dbReference>
<feature type="region of interest" description="Disordered" evidence="10">
    <location>
        <begin position="289"/>
        <end position="318"/>
    </location>
</feature>
<dbReference type="PROSITE" id="PS00027">
    <property type="entry name" value="HOMEOBOX_1"/>
    <property type="match status" value="1"/>
</dbReference>
<comment type="subcellular location">
    <subcellularLocation>
        <location evidence="1 8 9">Nucleus</location>
    </subcellularLocation>
</comment>
<dbReference type="RefSeq" id="XP_014013983.2">
    <property type="nucleotide sequence ID" value="XM_014158508.2"/>
</dbReference>
<dbReference type="PANTHER" id="PTHR45664:SF18">
    <property type="entry name" value="HOMEOBOX PROTEIN HOX3"/>
    <property type="match status" value="1"/>
</dbReference>
<dbReference type="InterPro" id="IPR020479">
    <property type="entry name" value="HD_metazoa"/>
</dbReference>
<keyword evidence="7 8" id="KW-0539">Nucleus</keyword>
<evidence type="ECO:0000256" key="1">
    <source>
        <dbReference type="ARBA" id="ARBA00004123"/>
    </source>
</evidence>
<keyword evidence="3" id="KW-0805">Transcription regulation</keyword>
<evidence type="ECO:0000256" key="6">
    <source>
        <dbReference type="ARBA" id="ARBA00023163"/>
    </source>
</evidence>
<dbReference type="PRINTS" id="PR00024">
    <property type="entry name" value="HOMEOBOX"/>
</dbReference>
<evidence type="ECO:0000256" key="5">
    <source>
        <dbReference type="ARBA" id="ARBA00023155"/>
    </source>
</evidence>
<dbReference type="PROSITE" id="PS00032">
    <property type="entry name" value="ANTENNAPEDIA"/>
    <property type="match status" value="1"/>
</dbReference>
<dbReference type="GO" id="GO:0005634">
    <property type="term" value="C:nucleus"/>
    <property type="evidence" value="ECO:0007669"/>
    <property type="project" value="UniProtKB-SubCell"/>
</dbReference>
<dbReference type="AlphaFoldDB" id="A0A1S3NES6"/>
<organism evidence="12 13">
    <name type="scientific">Salmo salar</name>
    <name type="common">Atlantic salmon</name>
    <dbReference type="NCBI Taxonomy" id="8030"/>
    <lineage>
        <taxon>Eukaryota</taxon>
        <taxon>Metazoa</taxon>
        <taxon>Chordata</taxon>
        <taxon>Craniata</taxon>
        <taxon>Vertebrata</taxon>
        <taxon>Euteleostomi</taxon>
        <taxon>Actinopterygii</taxon>
        <taxon>Neopterygii</taxon>
        <taxon>Teleostei</taxon>
        <taxon>Protacanthopterygii</taxon>
        <taxon>Salmoniformes</taxon>
        <taxon>Salmonidae</taxon>
        <taxon>Salmoninae</taxon>
        <taxon>Salmo</taxon>
    </lineage>
</organism>
<dbReference type="PROSITE" id="PS50071">
    <property type="entry name" value="HOMEOBOX_2"/>
    <property type="match status" value="1"/>
</dbReference>
<dbReference type="InterPro" id="IPR009057">
    <property type="entry name" value="Homeodomain-like_sf"/>
</dbReference>
<feature type="region of interest" description="Disordered" evidence="10">
    <location>
        <begin position="56"/>
        <end position="77"/>
    </location>
</feature>
<dbReference type="Pfam" id="PF00046">
    <property type="entry name" value="Homeodomain"/>
    <property type="match status" value="1"/>
</dbReference>
<evidence type="ECO:0000313" key="12">
    <source>
        <dbReference type="Proteomes" id="UP001652741"/>
    </source>
</evidence>
<keyword evidence="12" id="KW-1185">Reference proteome</keyword>
<dbReference type="RefSeq" id="XP_014013984.2">
    <property type="nucleotide sequence ID" value="XM_014158509.2"/>
</dbReference>
<dbReference type="CTD" id="3213"/>
<dbReference type="SMART" id="SM00389">
    <property type="entry name" value="HOX"/>
    <property type="match status" value="1"/>
</dbReference>
<reference evidence="13 14" key="1">
    <citation type="submission" date="2025-05" db="UniProtKB">
        <authorList>
            <consortium name="RefSeq"/>
        </authorList>
    </citation>
    <scope>IDENTIFICATION</scope>
</reference>
<dbReference type="RefSeq" id="XP_014013985.2">
    <property type="nucleotide sequence ID" value="XM_014158510.2"/>
</dbReference>
<evidence type="ECO:0000256" key="3">
    <source>
        <dbReference type="ARBA" id="ARBA00023015"/>
    </source>
</evidence>
<name>A0A1S3NES6_SALSA</name>
<evidence type="ECO:0000256" key="10">
    <source>
        <dbReference type="SAM" id="MobiDB-lite"/>
    </source>
</evidence>
<evidence type="ECO:0000259" key="11">
    <source>
        <dbReference type="PROSITE" id="PS50071"/>
    </source>
</evidence>
<dbReference type="InterPro" id="IPR001356">
    <property type="entry name" value="HD"/>
</dbReference>
<dbReference type="InterPro" id="IPR001827">
    <property type="entry name" value="Homeobox_Antennapedia_CS"/>
</dbReference>
<dbReference type="Bgee" id="ENSSSAG00000031653">
    <property type="expression patterns" value="Expressed in terminal part of digestive tract and 5 other cell types or tissues"/>
</dbReference>
<dbReference type="PANTHER" id="PTHR45664">
    <property type="entry name" value="PROTEIN ZERKNUELLT 1-RELATED"/>
    <property type="match status" value="1"/>
</dbReference>
<feature type="domain" description="Homeobox" evidence="11">
    <location>
        <begin position="120"/>
        <end position="180"/>
    </location>
</feature>
<keyword evidence="2" id="KW-0217">Developmental protein</keyword>
<keyword evidence="5 8" id="KW-0371">Homeobox</keyword>
<dbReference type="SUPFAM" id="SSF46689">
    <property type="entry name" value="Homeodomain-like"/>
    <property type="match status" value="1"/>
</dbReference>
<dbReference type="GO" id="GO:0000981">
    <property type="term" value="F:DNA-binding transcription factor activity, RNA polymerase II-specific"/>
    <property type="evidence" value="ECO:0007669"/>
    <property type="project" value="InterPro"/>
</dbReference>
<dbReference type="PaxDb" id="8030-ENSSSAP00000027121"/>
<evidence type="ECO:0000313" key="14">
    <source>
        <dbReference type="RefSeq" id="XP_014013984.2"/>
    </source>
</evidence>
<dbReference type="Gene3D" id="1.10.10.60">
    <property type="entry name" value="Homeodomain-like"/>
    <property type="match status" value="1"/>
</dbReference>
<dbReference type="Proteomes" id="UP001652741">
    <property type="component" value="Chromosome ssa19"/>
</dbReference>
<protein>
    <submittedName>
        <fullName evidence="13 14">Homeobox protein Hox-B3 isoform X1</fullName>
    </submittedName>
</protein>